<evidence type="ECO:0000256" key="3">
    <source>
        <dbReference type="ARBA" id="ARBA00009870"/>
    </source>
</evidence>
<feature type="compositionally biased region" description="Basic and acidic residues" evidence="7">
    <location>
        <begin position="48"/>
        <end position="62"/>
    </location>
</feature>
<gene>
    <name evidence="10" type="ORF">NXF25_009803</name>
</gene>
<name>A0AAW1BT89_CROAD</name>
<dbReference type="InterPro" id="IPR049589">
    <property type="entry name" value="NXP1_M-like"/>
</dbReference>
<comment type="subcellular location">
    <subcellularLocation>
        <location evidence="2">Chromosome</location>
    </subcellularLocation>
    <subcellularLocation>
        <location evidence="1">Nucleus</location>
    </subcellularLocation>
</comment>
<dbReference type="InterPro" id="IPR023093">
    <property type="entry name" value="ScpA-like_C"/>
</dbReference>
<dbReference type="FunFam" id="1.10.10.580:FF:000001">
    <property type="entry name" value="double-strand-break repair protein rad21 homolog"/>
    <property type="match status" value="1"/>
</dbReference>
<evidence type="ECO:0000256" key="6">
    <source>
        <dbReference type="ARBA" id="ARBA00023242"/>
    </source>
</evidence>
<evidence type="ECO:0000256" key="5">
    <source>
        <dbReference type="ARBA" id="ARBA00022829"/>
    </source>
</evidence>
<dbReference type="InterPro" id="IPR039781">
    <property type="entry name" value="Rad21/Rec8-like"/>
</dbReference>
<dbReference type="GO" id="GO:0030893">
    <property type="term" value="C:meiotic cohesin complex"/>
    <property type="evidence" value="ECO:0007669"/>
    <property type="project" value="TreeGrafter"/>
</dbReference>
<dbReference type="Pfam" id="PF04825">
    <property type="entry name" value="Rad21_Rec8_N"/>
    <property type="match status" value="1"/>
</dbReference>
<keyword evidence="4" id="KW-0158">Chromosome</keyword>
<dbReference type="GO" id="GO:0007059">
    <property type="term" value="P:chromosome segregation"/>
    <property type="evidence" value="ECO:0007669"/>
    <property type="project" value="UniProtKB-KW"/>
</dbReference>
<dbReference type="CDD" id="cd21792">
    <property type="entry name" value="Rad21_Rec8_M_NXP1-like"/>
    <property type="match status" value="1"/>
</dbReference>
<dbReference type="SUPFAM" id="SSF46785">
    <property type="entry name" value="Winged helix' DNA-binding domain"/>
    <property type="match status" value="1"/>
</dbReference>
<feature type="compositionally biased region" description="Acidic residues" evidence="7">
    <location>
        <begin position="63"/>
        <end position="77"/>
    </location>
</feature>
<dbReference type="EMBL" id="JAOTOJ010000003">
    <property type="protein sequence ID" value="KAK9404976.1"/>
    <property type="molecule type" value="Genomic_DNA"/>
</dbReference>
<dbReference type="GO" id="GO:0003682">
    <property type="term" value="F:chromatin binding"/>
    <property type="evidence" value="ECO:0007669"/>
    <property type="project" value="TreeGrafter"/>
</dbReference>
<feature type="region of interest" description="Disordered" evidence="7">
    <location>
        <begin position="110"/>
        <end position="131"/>
    </location>
</feature>
<feature type="region of interest" description="Disordered" evidence="7">
    <location>
        <begin position="593"/>
        <end position="618"/>
    </location>
</feature>
<feature type="compositionally biased region" description="Acidic residues" evidence="7">
    <location>
        <begin position="23"/>
        <end position="47"/>
    </location>
</feature>
<dbReference type="InterPro" id="IPR036390">
    <property type="entry name" value="WH_DNA-bd_sf"/>
</dbReference>
<dbReference type="PANTHER" id="PTHR12585">
    <property type="entry name" value="SCC1 / RAD21 FAMILY MEMBER"/>
    <property type="match status" value="1"/>
</dbReference>
<dbReference type="Gene3D" id="1.10.10.580">
    <property type="entry name" value="Structural maintenance of chromosome 1. Chain E"/>
    <property type="match status" value="1"/>
</dbReference>
<comment type="caution">
    <text evidence="10">The sequence shown here is derived from an EMBL/GenBank/DDBJ whole genome shotgun (WGS) entry which is preliminary data.</text>
</comment>
<evidence type="ECO:0000259" key="8">
    <source>
        <dbReference type="Pfam" id="PF04824"/>
    </source>
</evidence>
<dbReference type="PANTHER" id="PTHR12585:SF19">
    <property type="entry name" value="DOUBLE-STRAND-BREAK REPAIR PROTEIN RAD21-LIKE PROTEIN 1"/>
    <property type="match status" value="1"/>
</dbReference>
<evidence type="ECO:0000256" key="7">
    <source>
        <dbReference type="SAM" id="MobiDB-lite"/>
    </source>
</evidence>
<feature type="domain" description="Rad21/Rec8-like protein N-terminal" evidence="9">
    <location>
        <begin position="195"/>
        <end position="296"/>
    </location>
</feature>
<accession>A0AAW1BT89</accession>
<dbReference type="InterPro" id="IPR006910">
    <property type="entry name" value="Rad21_Rec8_N"/>
</dbReference>
<evidence type="ECO:0000256" key="1">
    <source>
        <dbReference type="ARBA" id="ARBA00004123"/>
    </source>
</evidence>
<reference evidence="10 11" key="1">
    <citation type="journal article" date="2024" name="Proc. Natl. Acad. Sci. U.S.A.">
        <title>The genetic regulatory architecture and epigenomic basis for age-related changes in rattlesnake venom.</title>
        <authorList>
            <person name="Hogan M.P."/>
            <person name="Holding M.L."/>
            <person name="Nystrom G.S."/>
            <person name="Colston T.J."/>
            <person name="Bartlett D.A."/>
            <person name="Mason A.J."/>
            <person name="Ellsworth S.A."/>
            <person name="Rautsaw R.M."/>
            <person name="Lawrence K.C."/>
            <person name="Strickland J.L."/>
            <person name="He B."/>
            <person name="Fraser P."/>
            <person name="Margres M.J."/>
            <person name="Gilbert D.M."/>
            <person name="Gibbs H.L."/>
            <person name="Parkinson C.L."/>
            <person name="Rokyta D.R."/>
        </authorList>
    </citation>
    <scope>NUCLEOTIDE SEQUENCE [LARGE SCALE GENOMIC DNA]</scope>
    <source>
        <strain evidence="10">DRR0105</strain>
    </source>
</reference>
<evidence type="ECO:0000313" key="11">
    <source>
        <dbReference type="Proteomes" id="UP001474421"/>
    </source>
</evidence>
<evidence type="ECO:0000259" key="9">
    <source>
        <dbReference type="Pfam" id="PF04825"/>
    </source>
</evidence>
<protein>
    <submittedName>
        <fullName evidence="10">Double-strand-break repair protein rad21-like 1</fullName>
    </submittedName>
</protein>
<dbReference type="GO" id="GO:0005634">
    <property type="term" value="C:nucleus"/>
    <property type="evidence" value="ECO:0007669"/>
    <property type="project" value="UniProtKB-SubCell"/>
</dbReference>
<proteinExistence type="inferred from homology"/>
<dbReference type="GO" id="GO:0007062">
    <property type="term" value="P:sister chromatid cohesion"/>
    <property type="evidence" value="ECO:0007669"/>
    <property type="project" value="InterPro"/>
</dbReference>
<evidence type="ECO:0000256" key="4">
    <source>
        <dbReference type="ARBA" id="ARBA00022454"/>
    </source>
</evidence>
<evidence type="ECO:0000256" key="2">
    <source>
        <dbReference type="ARBA" id="ARBA00004286"/>
    </source>
</evidence>
<dbReference type="AlphaFoldDB" id="A0AAW1BT89"/>
<dbReference type="Pfam" id="PF04824">
    <property type="entry name" value="Rad21_Rec8"/>
    <property type="match status" value="1"/>
</dbReference>
<evidence type="ECO:0000313" key="10">
    <source>
        <dbReference type="EMBL" id="KAK9404976.1"/>
    </source>
</evidence>
<comment type="similarity">
    <text evidence="3">Belongs to the rad21 family.</text>
</comment>
<feature type="domain" description="Rad21/Rec8-like protein C-terminal eukaryotic" evidence="8">
    <location>
        <begin position="690"/>
        <end position="741"/>
    </location>
</feature>
<sequence>MRNEVRDGPAGWLAGEGSPGWCQEEEEEGEGEEEEEEEEEEMEEMELEKEGEGRRGRRRRDEEEMEMEMEEEEEEEEKGGRGGDGAPPIPSNITLCALPPPSLLLVPLGSPQPKHPRVRVGERGSQSSAREGSMLIPRAQAHLAFKNPRMRVLFAVLGGNTPELCFPIGVAYLGMMGYDVHGEACQVKEHISGKMFYMQLLMNKRGPLSKIWLAAHWDKKVTKAHIFECNLEATIEKILSPKFKIALRTSGHLLLGVVKIYHRKTKYLLTDCSEALLKMQSTFQPGLVDLPKGSSEANYDAITLPEEFHDFDTQLPDTKAIEVAQHFTLHQSKIEDITLTEYYGQTVLSGVSFDDEIEIPRHGSFFSDSLINSSNSLLADHSSLNLTGDRMALGYDGFGDEGAGRDMIDDVLGTDQNGLLAIFDMEEELLLPNKDPVDNRKRPTFDLDQAASKHKTRNHQLNETTLLCNEEDGFVLCPIVDSALLKKQRSRRKRKLLVDTVKQLSKATMQKQLTSYTDTLTALHIAPPTRKLMILQELGSVDKLLTRPTQPCFSEDLQRLFAKCLKNGRKKWQQETEERSKQQSAQELSIAESLNIPQDTNYPQTESVLQSGRNERDDNTVFKTMESVNEVFAWSDDLLPSSVQQESEKEQAVLENGSQTSHLDYEEQRRSKRTLKLLNTFRHFEQQGAKSFSFLSLCQNQCKKVVAESFYSLLVLQKQRAIEVAQSAPYADIIVTAGPKFHTL</sequence>
<dbReference type="InterPro" id="IPR006909">
    <property type="entry name" value="Rad21/Rec8_C_eu"/>
</dbReference>
<keyword evidence="11" id="KW-1185">Reference proteome</keyword>
<keyword evidence="6" id="KW-0539">Nucleus</keyword>
<feature type="region of interest" description="Disordered" evidence="7">
    <location>
        <begin position="1"/>
        <end position="92"/>
    </location>
</feature>
<keyword evidence="5" id="KW-0159">Chromosome partition</keyword>
<feature type="compositionally biased region" description="Polar residues" evidence="7">
    <location>
        <begin position="595"/>
        <end position="612"/>
    </location>
</feature>
<dbReference type="Proteomes" id="UP001474421">
    <property type="component" value="Unassembled WGS sequence"/>
</dbReference>
<dbReference type="GO" id="GO:1990414">
    <property type="term" value="P:replication-born double-strand break repair via sister chromatid exchange"/>
    <property type="evidence" value="ECO:0007669"/>
    <property type="project" value="TreeGrafter"/>
</dbReference>
<organism evidence="10 11">
    <name type="scientific">Crotalus adamanteus</name>
    <name type="common">Eastern diamondback rattlesnake</name>
    <dbReference type="NCBI Taxonomy" id="8729"/>
    <lineage>
        <taxon>Eukaryota</taxon>
        <taxon>Metazoa</taxon>
        <taxon>Chordata</taxon>
        <taxon>Craniata</taxon>
        <taxon>Vertebrata</taxon>
        <taxon>Euteleostomi</taxon>
        <taxon>Lepidosauria</taxon>
        <taxon>Squamata</taxon>
        <taxon>Bifurcata</taxon>
        <taxon>Unidentata</taxon>
        <taxon>Episquamata</taxon>
        <taxon>Toxicofera</taxon>
        <taxon>Serpentes</taxon>
        <taxon>Colubroidea</taxon>
        <taxon>Viperidae</taxon>
        <taxon>Crotalinae</taxon>
        <taxon>Crotalus</taxon>
    </lineage>
</organism>